<name>A0A919NWP2_9ACTN</name>
<feature type="domain" description="AAA+ ATPase" evidence="1">
    <location>
        <begin position="326"/>
        <end position="467"/>
    </location>
</feature>
<dbReference type="Proteomes" id="UP000623608">
    <property type="component" value="Unassembled WGS sequence"/>
</dbReference>
<evidence type="ECO:0000313" key="2">
    <source>
        <dbReference type="EMBL" id="GIF25331.1"/>
    </source>
</evidence>
<accession>A0A919NWP2</accession>
<dbReference type="InterPro" id="IPR003593">
    <property type="entry name" value="AAA+_ATPase"/>
</dbReference>
<dbReference type="AlphaFoldDB" id="A0A919NWP2"/>
<comment type="caution">
    <text evidence="2">The sequence shown here is derived from an EMBL/GenBank/DDBJ whole genome shotgun (WGS) entry which is preliminary data.</text>
</comment>
<evidence type="ECO:0000313" key="3">
    <source>
        <dbReference type="Proteomes" id="UP000623608"/>
    </source>
</evidence>
<dbReference type="EMBL" id="BOMY01000051">
    <property type="protein sequence ID" value="GIF25331.1"/>
    <property type="molecule type" value="Genomic_DNA"/>
</dbReference>
<dbReference type="Gene3D" id="3.40.50.300">
    <property type="entry name" value="P-loop containing nucleotide triphosphate hydrolases"/>
    <property type="match status" value="1"/>
</dbReference>
<dbReference type="InterPro" id="IPR054567">
    <property type="entry name" value="NNH7"/>
</dbReference>
<dbReference type="SUPFAM" id="SSF52540">
    <property type="entry name" value="P-loop containing nucleoside triphosphate hydrolases"/>
    <property type="match status" value="1"/>
</dbReference>
<dbReference type="SMART" id="SM00382">
    <property type="entry name" value="AAA"/>
    <property type="match status" value="1"/>
</dbReference>
<sequence length="1072" mass="117413">MPKGLSYLDAVKILGGSGPLTKAVDNLLGGALSAATLGGSDAALSFFDAKAEMVRLGSLVTLKITDIVRGLGRYNRTERLLAASGVLAVTALFESLDDCFRAAGLESAEFTRDDQIILAGGRASGELLRDLLDSPIPLPSPARSHEMLLSDLRVWFRSCSTSLGFYVSGLAVWDRAHETAHSIFTDLILDSLPGDAVERYDELHRRLAGEIPEFAIWSGRLEVRATGQSLRRLEDLLVRASAGRDPSRHRAALARAYRAKLSRPVLGGDAGGVVLPDLVDAYVDPLFQMRVAESNDRPADETWWNTEVRDDLYSFLATYLTTAGATETPLLLLGQPGAGKSSLTHILAARLPATDYLVARVPLREVPAEAEIQDQIELAIRSAIGETVAWAEMAEDALAVVLLDGFDELLQATGLHQSDYLQRVAQFQARELAQNRPVAVIVTSRVAVADRARIPAGSPVVRLEPFSDSQIEQWLRVWNQVNPSIEPLRSGVLARLPELAGQPLLLLMLALYHAGGNPLTDDFDTAHLYERLLGEFADREVRRVHAGRPESAMPALVEAELLRLSVVAFAMFHRNRLWITERELDDDLAGLGLTPSRTADHEGFRAPLTAAQEMVGRFFFIQRAQARQDDKDLQTYEFLHATFGEYLVARLVVQALQDTTARENAATLALRFGPPQEADLLQDLLGYTALTARNTVLQFVRSLLDIPARAEIRDFLVRRARQAVTRPQYPAGRYRPIDKRIDYWMATYSFNLVLLTLACGGELRATDLFTEAKDPAEWLRGTALQWRAAMPGGIYLEALEEISVRRDVHDGRRDLVLHSTADPDLHPLDPAWSNRSRPAERGGAQGYPANFSWGPALTSMHLSNSLSDDTLLHALEPLIFRLPDASRYYVVHDSGETESVAHSLVAVWMASGLGDDGDTLAVVYRRAARAVAGSVHGTEARAVAAILLRSVRNDATRLRPEDVVAIVAQLAASPAATAPLLVDAMRCLLLPQLKKVGETRRQALVDVLAALVSTATHSGLIRDVVDMLADSGNLEIVLTGVRDNLNPDDREILAGEVYASYPDLAAILRYQA</sequence>
<reference evidence="2" key="1">
    <citation type="submission" date="2021-01" db="EMBL/GenBank/DDBJ databases">
        <title>Whole genome shotgun sequence of Actinoplanes tereljensis NBRC 105297.</title>
        <authorList>
            <person name="Komaki H."/>
            <person name="Tamura T."/>
        </authorList>
    </citation>
    <scope>NUCLEOTIDE SEQUENCE</scope>
    <source>
        <strain evidence="2">NBRC 105297</strain>
    </source>
</reference>
<evidence type="ECO:0000259" key="1">
    <source>
        <dbReference type="SMART" id="SM00382"/>
    </source>
</evidence>
<organism evidence="2 3">
    <name type="scientific">Paractinoplanes tereljensis</name>
    <dbReference type="NCBI Taxonomy" id="571912"/>
    <lineage>
        <taxon>Bacteria</taxon>
        <taxon>Bacillati</taxon>
        <taxon>Actinomycetota</taxon>
        <taxon>Actinomycetes</taxon>
        <taxon>Micromonosporales</taxon>
        <taxon>Micromonosporaceae</taxon>
        <taxon>Paractinoplanes</taxon>
    </lineage>
</organism>
<gene>
    <name evidence="2" type="ORF">Ate02nite_80610</name>
</gene>
<proteinExistence type="predicted"/>
<dbReference type="InterPro" id="IPR027417">
    <property type="entry name" value="P-loop_NTPase"/>
</dbReference>
<dbReference type="RefSeq" id="WP_203813158.1">
    <property type="nucleotide sequence ID" value="NZ_BOMY01000051.1"/>
</dbReference>
<dbReference type="Pfam" id="PF22738">
    <property type="entry name" value="NNH7"/>
    <property type="match status" value="1"/>
</dbReference>
<keyword evidence="3" id="KW-1185">Reference proteome</keyword>
<protein>
    <recommendedName>
        <fullName evidence="1">AAA+ ATPase domain-containing protein</fullName>
    </recommendedName>
</protein>